<dbReference type="Pfam" id="PF00201">
    <property type="entry name" value="UDPGT"/>
    <property type="match status" value="1"/>
</dbReference>
<evidence type="ECO:0000313" key="6">
    <source>
        <dbReference type="RefSeq" id="XP_056691184.1"/>
    </source>
</evidence>
<dbReference type="PROSITE" id="PS00375">
    <property type="entry name" value="UDPGT"/>
    <property type="match status" value="1"/>
</dbReference>
<keyword evidence="2 3" id="KW-0808">Transferase</keyword>
<name>A0ABM3R6E5_SPIOL</name>
<dbReference type="Proteomes" id="UP000813463">
    <property type="component" value="Chromosome 1"/>
</dbReference>
<accession>A0ABM3R6E5</accession>
<evidence type="ECO:0000256" key="4">
    <source>
        <dbReference type="RuleBase" id="RU362057"/>
    </source>
</evidence>
<reference evidence="6" key="2">
    <citation type="submission" date="2025-08" db="UniProtKB">
        <authorList>
            <consortium name="RefSeq"/>
        </authorList>
    </citation>
    <scope>IDENTIFICATION</scope>
    <source>
        <tissue evidence="6">Leaf</tissue>
    </source>
</reference>
<dbReference type="PANTHER" id="PTHR11926">
    <property type="entry name" value="GLUCOSYL/GLUCURONOSYL TRANSFERASES"/>
    <property type="match status" value="1"/>
</dbReference>
<dbReference type="RefSeq" id="XP_056691184.1">
    <property type="nucleotide sequence ID" value="XM_056835206.1"/>
</dbReference>
<evidence type="ECO:0000256" key="2">
    <source>
        <dbReference type="ARBA" id="ARBA00022679"/>
    </source>
</evidence>
<comment type="similarity">
    <text evidence="1 3">Belongs to the UDP-glycosyltransferase family.</text>
</comment>
<keyword evidence="3" id="KW-0328">Glycosyltransferase</keyword>
<protein>
    <recommendedName>
        <fullName evidence="4">Glycosyltransferase</fullName>
        <ecNumber evidence="4">2.4.1.-</ecNumber>
    </recommendedName>
</protein>
<dbReference type="EC" id="2.4.1.-" evidence="4"/>
<dbReference type="SUPFAM" id="SSF53756">
    <property type="entry name" value="UDP-Glycosyltransferase/glycogen phosphorylase"/>
    <property type="match status" value="1"/>
</dbReference>
<gene>
    <name evidence="6" type="primary">LOC110800296</name>
</gene>
<dbReference type="InterPro" id="IPR035595">
    <property type="entry name" value="UDP_glycos_trans_CS"/>
</dbReference>
<sequence length="479" mass="53656">MKNHAVCIPFPAQGHIRPMLKLAQLLHSNFGFHITFINTQHNHQTLFHEYLETMTPNTFRFESIPDCIDDLNNILSIITSILDNHLGPPLKKLLLKLGGKNDNLRPPVTCMVSDVAMSNFTLDVADELGIPAVVLQTSSACGMMGYLQHRQLLDKGIIPLKDSNYLTNGDLDKIIDWIPSLKGIRLKDMPTSIRTMDLNDKMMNFVMSSEYRALNSQAIIINTFAALEQDVLKDLSSFSPNIYPIGPLNLLVDQTIPNDEANWPIGPSHLCNEEDIEYIHWLDSQEPNSVLYVNFGTIVVLTQEKLVEFACGLANSNHKFFWVVRTGLDNTFSIGFEEEIKERGLLASWCDQERVLGHPSIGGFVTHCGWNSMIESVSNGIPMICCPFFAEQGTNSWYCCNYLGAGVSLSTFVERDEVEKAVKELMEEGKGKELKKKAIEWGQSAQESTMSPNGSSYVNLKSIVNNVLVSNHTNQIRDV</sequence>
<evidence type="ECO:0000256" key="3">
    <source>
        <dbReference type="RuleBase" id="RU003718"/>
    </source>
</evidence>
<dbReference type="Gene3D" id="3.40.50.2000">
    <property type="entry name" value="Glycogen Phosphorylase B"/>
    <property type="match status" value="2"/>
</dbReference>
<dbReference type="PANTHER" id="PTHR11926:SF774">
    <property type="entry name" value="UDP-GLYCOSYLTRANSFERASE 85A1-RELATED"/>
    <property type="match status" value="1"/>
</dbReference>
<evidence type="ECO:0000256" key="1">
    <source>
        <dbReference type="ARBA" id="ARBA00009995"/>
    </source>
</evidence>
<evidence type="ECO:0000313" key="5">
    <source>
        <dbReference type="Proteomes" id="UP000813463"/>
    </source>
</evidence>
<dbReference type="InterPro" id="IPR002213">
    <property type="entry name" value="UDP_glucos_trans"/>
</dbReference>
<reference evidence="5" key="1">
    <citation type="journal article" date="2021" name="Nat. Commun.">
        <title>Genomic analyses provide insights into spinach domestication and the genetic basis of agronomic traits.</title>
        <authorList>
            <person name="Cai X."/>
            <person name="Sun X."/>
            <person name="Xu C."/>
            <person name="Sun H."/>
            <person name="Wang X."/>
            <person name="Ge C."/>
            <person name="Zhang Z."/>
            <person name="Wang Q."/>
            <person name="Fei Z."/>
            <person name="Jiao C."/>
            <person name="Wang Q."/>
        </authorList>
    </citation>
    <scope>NUCLEOTIDE SEQUENCE [LARGE SCALE GENOMIC DNA]</scope>
    <source>
        <strain evidence="5">cv. Varoflay</strain>
    </source>
</reference>
<dbReference type="GeneID" id="110800296"/>
<dbReference type="CDD" id="cd03784">
    <property type="entry name" value="GT1_Gtf-like"/>
    <property type="match status" value="1"/>
</dbReference>
<organism evidence="5 6">
    <name type="scientific">Spinacia oleracea</name>
    <name type="common">Spinach</name>
    <dbReference type="NCBI Taxonomy" id="3562"/>
    <lineage>
        <taxon>Eukaryota</taxon>
        <taxon>Viridiplantae</taxon>
        <taxon>Streptophyta</taxon>
        <taxon>Embryophyta</taxon>
        <taxon>Tracheophyta</taxon>
        <taxon>Spermatophyta</taxon>
        <taxon>Magnoliopsida</taxon>
        <taxon>eudicotyledons</taxon>
        <taxon>Gunneridae</taxon>
        <taxon>Pentapetalae</taxon>
        <taxon>Caryophyllales</taxon>
        <taxon>Chenopodiaceae</taxon>
        <taxon>Chenopodioideae</taxon>
        <taxon>Anserineae</taxon>
        <taxon>Spinacia</taxon>
    </lineage>
</organism>
<proteinExistence type="inferred from homology"/>
<keyword evidence="5" id="KW-1185">Reference proteome</keyword>